<comment type="caution">
    <text evidence="1">The sequence shown here is derived from an EMBL/GenBank/DDBJ whole genome shotgun (WGS) entry which is preliminary data.</text>
</comment>
<accession>A0A4R4K7L8</accession>
<proteinExistence type="predicted"/>
<gene>
    <name evidence="1" type="ORF">C5467_01825</name>
</gene>
<organism evidence="1 2">
    <name type="scientific">Photorhabdus khanii subsp. guanajuatensis</name>
    <dbReference type="NCBI Taxonomy" id="2100166"/>
    <lineage>
        <taxon>Bacteria</taxon>
        <taxon>Pseudomonadati</taxon>
        <taxon>Pseudomonadota</taxon>
        <taxon>Gammaproteobacteria</taxon>
        <taxon>Enterobacterales</taxon>
        <taxon>Morganellaceae</taxon>
        <taxon>Photorhabdus</taxon>
    </lineage>
</organism>
<dbReference type="EMBL" id="PUJY01000002">
    <property type="protein sequence ID" value="TDB62491.1"/>
    <property type="molecule type" value="Genomic_DNA"/>
</dbReference>
<evidence type="ECO:0000313" key="2">
    <source>
        <dbReference type="Proteomes" id="UP000295598"/>
    </source>
</evidence>
<evidence type="ECO:0000313" key="1">
    <source>
        <dbReference type="EMBL" id="TDB62491.1"/>
    </source>
</evidence>
<sequence length="68" mass="7412">MTRLARAMRYFTAPPDKILMRITKASVHGTAIGEGKIIIDENGNLSLNPNNKEVQEAFLANVKAVSGK</sequence>
<dbReference type="Proteomes" id="UP000295598">
    <property type="component" value="Unassembled WGS sequence"/>
</dbReference>
<reference evidence="1 2" key="1">
    <citation type="journal article" date="2019" name="Int. J. Syst. Evol. Microbiol.">
        <title>Photorhabdus khanii subsp. guanajuatensis subsp. nov., isolated from Heterorhabditis atacamensis, and Photorhabdus luminescens subsp. mexicana subsp. nov., isolated from Heterorhabditis mexicana entomopathogenic nematodes.</title>
        <authorList>
            <person name="Machado R.A.R."/>
            <person name="Bruno P."/>
            <person name="Arce C.C.M."/>
            <person name="Liechti N."/>
            <person name="Kohler A."/>
            <person name="Bernal J."/>
            <person name="Bruggmann R."/>
            <person name="Turlings T.C.J."/>
        </authorList>
    </citation>
    <scope>NUCLEOTIDE SEQUENCE [LARGE SCALE GENOMIC DNA]</scope>
    <source>
        <strain evidence="1 2">MEX20-17</strain>
    </source>
</reference>
<dbReference type="AlphaFoldDB" id="A0A4R4K7L8"/>
<dbReference type="RefSeq" id="WP_132351982.1">
    <property type="nucleotide sequence ID" value="NZ_CAWOJO010000002.1"/>
</dbReference>
<protein>
    <submittedName>
        <fullName evidence="1">Uncharacterized protein</fullName>
    </submittedName>
</protein>
<name>A0A4R4K7L8_9GAMM</name>